<protein>
    <recommendedName>
        <fullName evidence="1">SnoaL-like domain-containing protein</fullName>
    </recommendedName>
</protein>
<dbReference type="InterPro" id="IPR032710">
    <property type="entry name" value="NTF2-like_dom_sf"/>
</dbReference>
<evidence type="ECO:0000313" key="3">
    <source>
        <dbReference type="Proteomes" id="UP000679725"/>
    </source>
</evidence>
<dbReference type="InterPro" id="IPR037401">
    <property type="entry name" value="SnoaL-like"/>
</dbReference>
<name>A0ABM8UTC5_9BACT</name>
<sequence length="132" mass="14538">MSTDSAKVVSEFLNAVKVVDLAKVGDLLDAQVQWSQPGNNEISGEKDSKEKVFEMVGKMFEVSGNTLQLKNFSTISVNNDRVAAVLDWTAQKPSGAVLNVTNIDVYTIASGKISKVEVFSTDPEQEDHFWKR</sequence>
<evidence type="ECO:0000259" key="1">
    <source>
        <dbReference type="Pfam" id="PF12680"/>
    </source>
</evidence>
<dbReference type="EMBL" id="CAJRAU010000005">
    <property type="protein sequence ID" value="CAG5071523.1"/>
    <property type="molecule type" value="Genomic_DNA"/>
</dbReference>
<dbReference type="SUPFAM" id="SSF54427">
    <property type="entry name" value="NTF2-like"/>
    <property type="match status" value="1"/>
</dbReference>
<proteinExistence type="predicted"/>
<keyword evidence="3" id="KW-1185">Reference proteome</keyword>
<dbReference type="Proteomes" id="UP000679725">
    <property type="component" value="Unassembled WGS sequence"/>
</dbReference>
<gene>
    <name evidence="2" type="ORF">DYBT9623_03523</name>
</gene>
<reference evidence="2 3" key="1">
    <citation type="submission" date="2021-04" db="EMBL/GenBank/DDBJ databases">
        <authorList>
            <person name="Rodrigo-Torres L."/>
            <person name="Arahal R. D."/>
            <person name="Lucena T."/>
        </authorList>
    </citation>
    <scope>NUCLEOTIDE SEQUENCE [LARGE SCALE GENOMIC DNA]</scope>
    <source>
        <strain evidence="2 3">CECT 9623</strain>
    </source>
</reference>
<organism evidence="2 3">
    <name type="scientific">Dyadobacter linearis</name>
    <dbReference type="NCBI Taxonomy" id="2823330"/>
    <lineage>
        <taxon>Bacteria</taxon>
        <taxon>Pseudomonadati</taxon>
        <taxon>Bacteroidota</taxon>
        <taxon>Cytophagia</taxon>
        <taxon>Cytophagales</taxon>
        <taxon>Spirosomataceae</taxon>
        <taxon>Dyadobacter</taxon>
    </lineage>
</organism>
<dbReference type="RefSeq" id="WP_215234846.1">
    <property type="nucleotide sequence ID" value="NZ_CAJRAU010000005.1"/>
</dbReference>
<dbReference type="Gene3D" id="3.10.450.50">
    <property type="match status" value="1"/>
</dbReference>
<evidence type="ECO:0000313" key="2">
    <source>
        <dbReference type="EMBL" id="CAG5071523.1"/>
    </source>
</evidence>
<dbReference type="Pfam" id="PF12680">
    <property type="entry name" value="SnoaL_2"/>
    <property type="match status" value="1"/>
</dbReference>
<feature type="domain" description="SnoaL-like" evidence="1">
    <location>
        <begin position="9"/>
        <end position="115"/>
    </location>
</feature>
<comment type="caution">
    <text evidence="2">The sequence shown here is derived from an EMBL/GenBank/DDBJ whole genome shotgun (WGS) entry which is preliminary data.</text>
</comment>
<accession>A0ABM8UTC5</accession>